<accession>A0A1E3AAD8</accession>
<dbReference type="EMBL" id="MCGH01000002">
    <property type="protein sequence ID" value="ODM05730.1"/>
    <property type="molecule type" value="Genomic_DNA"/>
</dbReference>
<gene>
    <name evidence="2" type="ORF">BEI61_01619</name>
</gene>
<evidence type="ECO:0000313" key="2">
    <source>
        <dbReference type="EMBL" id="ODM05730.1"/>
    </source>
</evidence>
<dbReference type="SUPFAM" id="SSF55073">
    <property type="entry name" value="Nucleotide cyclase"/>
    <property type="match status" value="1"/>
</dbReference>
<dbReference type="Proteomes" id="UP000094067">
    <property type="component" value="Unassembled WGS sequence"/>
</dbReference>
<dbReference type="SMART" id="SM00267">
    <property type="entry name" value="GGDEF"/>
    <property type="match status" value="1"/>
</dbReference>
<dbReference type="RefSeq" id="WP_069151912.1">
    <property type="nucleotide sequence ID" value="NZ_MCGH01000002.1"/>
</dbReference>
<evidence type="ECO:0000259" key="1">
    <source>
        <dbReference type="SMART" id="SM00267"/>
    </source>
</evidence>
<name>A0A1E3AAD8_9FIRM</name>
<reference evidence="2 3" key="1">
    <citation type="submission" date="2016-07" db="EMBL/GenBank/DDBJ databases">
        <title>Characterization of isolates of Eisenbergiella tayi derived from blood cultures, using whole genome sequencing.</title>
        <authorList>
            <person name="Burdz T."/>
            <person name="Wiebe D."/>
            <person name="Huynh C."/>
            <person name="Bernard K."/>
        </authorList>
    </citation>
    <scope>NUCLEOTIDE SEQUENCE [LARGE SCALE GENOMIC DNA]</scope>
    <source>
        <strain evidence="2 3">NML 110608</strain>
    </source>
</reference>
<proteinExistence type="predicted"/>
<dbReference type="InterPro" id="IPR000160">
    <property type="entry name" value="GGDEF_dom"/>
</dbReference>
<dbReference type="InterPro" id="IPR043128">
    <property type="entry name" value="Rev_trsase/Diguanyl_cyclase"/>
</dbReference>
<organism evidence="2 3">
    <name type="scientific">Eisenbergiella tayi</name>
    <dbReference type="NCBI Taxonomy" id="1432052"/>
    <lineage>
        <taxon>Bacteria</taxon>
        <taxon>Bacillati</taxon>
        <taxon>Bacillota</taxon>
        <taxon>Clostridia</taxon>
        <taxon>Lachnospirales</taxon>
        <taxon>Lachnospiraceae</taxon>
        <taxon>Eisenbergiella</taxon>
    </lineage>
</organism>
<dbReference type="Gene3D" id="3.30.70.270">
    <property type="match status" value="1"/>
</dbReference>
<feature type="domain" description="GGDEF" evidence="1">
    <location>
        <begin position="124"/>
        <end position="297"/>
    </location>
</feature>
<dbReference type="InterPro" id="IPR029787">
    <property type="entry name" value="Nucleotide_cyclase"/>
</dbReference>
<sequence>MKYEYTYAELKNEMSVLENTFSIVRLVDPIICRVVHVTLQNDKLIFSPTSPCYQVWNRSQQCANCISARTLRSGQACTKFECIENQVFQIICRYILLENTKLILEMGTDITAFVLDSRKTKEEIQEGIRDLNHKMVTDPVTQAYRPHYIEEHLLHTAMNTGNNPYSFHLALIGIDGLEEIRKNSGHLACDGILRAAADSIRKYLPGEETGAFLALYNEDTFLFAAGSDTHEELKEKLLKVIHNAPAVPILFGEKPLSLQLCAGLITCTSPELIQKDRLINTLDSLREKAGQLPLRLADRIIRPAQDQIM</sequence>
<evidence type="ECO:0000313" key="3">
    <source>
        <dbReference type="Proteomes" id="UP000094067"/>
    </source>
</evidence>
<protein>
    <submittedName>
        <fullName evidence="2">Response regulator PleD</fullName>
    </submittedName>
</protein>
<dbReference type="AlphaFoldDB" id="A0A1E3AAD8"/>
<dbReference type="Pfam" id="PF00990">
    <property type="entry name" value="GGDEF"/>
    <property type="match status" value="1"/>
</dbReference>
<comment type="caution">
    <text evidence="2">The sequence shown here is derived from an EMBL/GenBank/DDBJ whole genome shotgun (WGS) entry which is preliminary data.</text>
</comment>